<evidence type="ECO:0000259" key="1">
    <source>
        <dbReference type="Pfam" id="PF08421"/>
    </source>
</evidence>
<dbReference type="Gene3D" id="3.40.50.720">
    <property type="entry name" value="NAD(P)-binding Rossmann-like Domain"/>
    <property type="match status" value="1"/>
</dbReference>
<dbReference type="PANTHER" id="PTHR43861">
    <property type="entry name" value="TRANS-ACONITATE 2-METHYLTRANSFERASE-RELATED"/>
    <property type="match status" value="1"/>
</dbReference>
<gene>
    <name evidence="3" type="ORF">A3D34_03005</name>
</gene>
<dbReference type="Proteomes" id="UP000179183">
    <property type="component" value="Unassembled WGS sequence"/>
</dbReference>
<evidence type="ECO:0000313" key="4">
    <source>
        <dbReference type="Proteomes" id="UP000179183"/>
    </source>
</evidence>
<dbReference type="Pfam" id="PF08421">
    <property type="entry name" value="Methyltransf_13"/>
    <property type="match status" value="1"/>
</dbReference>
<dbReference type="InterPro" id="IPR029063">
    <property type="entry name" value="SAM-dependent_MTases_sf"/>
</dbReference>
<dbReference type="InterPro" id="IPR013630">
    <property type="entry name" value="Methyltransf_Zn-bd_dom_put"/>
</dbReference>
<dbReference type="EMBL" id="MHOQ01000032">
    <property type="protein sequence ID" value="OGZ66115.1"/>
    <property type="molecule type" value="Genomic_DNA"/>
</dbReference>
<protein>
    <recommendedName>
        <fullName evidence="5">SAM-dependent methyltransferase</fullName>
    </recommendedName>
</protein>
<evidence type="ECO:0000259" key="2">
    <source>
        <dbReference type="Pfam" id="PF08484"/>
    </source>
</evidence>
<dbReference type="SUPFAM" id="SSF53335">
    <property type="entry name" value="S-adenosyl-L-methionine-dependent methyltransferases"/>
    <property type="match status" value="1"/>
</dbReference>
<organism evidence="3 4">
    <name type="scientific">Candidatus Staskawiczbacteria bacterium RIFCSPHIGHO2_02_FULL_33_16</name>
    <dbReference type="NCBI Taxonomy" id="1802204"/>
    <lineage>
        <taxon>Bacteria</taxon>
        <taxon>Candidatus Staskawicziibacteriota</taxon>
    </lineage>
</organism>
<dbReference type="InterPro" id="IPR013691">
    <property type="entry name" value="MeTrfase_14"/>
</dbReference>
<dbReference type="Gene3D" id="3.40.50.150">
    <property type="entry name" value="Vaccinia Virus protein VP39"/>
    <property type="match status" value="1"/>
</dbReference>
<accession>A0A1G2HUH5</accession>
<sequence>MNCRNCNTPIIEFFSLGQIPLVNSFLKKEEIPGEKKYDLTTAFCPDCFLVQLTHTIPPDQMFKDYIYFSSTSKSFLEHCKKTADQLTKRFGLGKKNLVLEIASNDGAQLQYFKELGIQVLGVDPAKNIAEVANNKGIPTICEFFNYAFAKKLKEEENVRADIIFGANVLAHVPEIVDFAKGVKEILALKGTAIFEFPYLKGLIENKFDTIYHEHVFYYSLIALINIFKNADLEIYDIEMTPTQGGSLRIFICHPNNFPISDNVKNLITQEIKDGFDKIETYQAINENISQLKKDIINLLQKLKNEGGKIAAYSAPAKGNILLNYFGINENYLDFLVDKSEKKQGLYTPGTHLLVYPVEKVYGNKPDYLLILCWNIANEVMNMEELKPYRENGGKFIIPIPKILVV</sequence>
<feature type="domain" description="C-methyltransferase" evidence="2">
    <location>
        <begin position="241"/>
        <end position="400"/>
    </location>
</feature>
<reference evidence="3 4" key="1">
    <citation type="journal article" date="2016" name="Nat. Commun.">
        <title>Thousands of microbial genomes shed light on interconnected biogeochemical processes in an aquifer system.</title>
        <authorList>
            <person name="Anantharaman K."/>
            <person name="Brown C.T."/>
            <person name="Hug L.A."/>
            <person name="Sharon I."/>
            <person name="Castelle C.J."/>
            <person name="Probst A.J."/>
            <person name="Thomas B.C."/>
            <person name="Singh A."/>
            <person name="Wilkins M.J."/>
            <person name="Karaoz U."/>
            <person name="Brodie E.L."/>
            <person name="Williams K.H."/>
            <person name="Hubbard S.S."/>
            <person name="Banfield J.F."/>
        </authorList>
    </citation>
    <scope>NUCLEOTIDE SEQUENCE [LARGE SCALE GENOMIC DNA]</scope>
</reference>
<evidence type="ECO:0000313" key="3">
    <source>
        <dbReference type="EMBL" id="OGZ66115.1"/>
    </source>
</evidence>
<name>A0A1G2HUH5_9BACT</name>
<dbReference type="Gene3D" id="6.20.50.110">
    <property type="entry name" value="Methyltransferase, zinc-binding domain"/>
    <property type="match status" value="1"/>
</dbReference>
<proteinExistence type="predicted"/>
<dbReference type="PANTHER" id="PTHR43861:SF5">
    <property type="entry name" value="BLL5978 PROTEIN"/>
    <property type="match status" value="1"/>
</dbReference>
<dbReference type="Pfam" id="PF08484">
    <property type="entry name" value="Methyltransf_14"/>
    <property type="match status" value="1"/>
</dbReference>
<dbReference type="Pfam" id="PF13489">
    <property type="entry name" value="Methyltransf_23"/>
    <property type="match status" value="1"/>
</dbReference>
<dbReference type="InterPro" id="IPR038576">
    <property type="entry name" value="Methyltransf_Zn-bd_dom_put_sf"/>
</dbReference>
<feature type="domain" description="Methyltransferase putative zinc binding" evidence="1">
    <location>
        <begin position="3"/>
        <end position="62"/>
    </location>
</feature>
<comment type="caution">
    <text evidence="3">The sequence shown here is derived from an EMBL/GenBank/DDBJ whole genome shotgun (WGS) entry which is preliminary data.</text>
</comment>
<dbReference type="AlphaFoldDB" id="A0A1G2HUH5"/>
<evidence type="ECO:0008006" key="5">
    <source>
        <dbReference type="Google" id="ProtNLM"/>
    </source>
</evidence>